<evidence type="ECO:0000259" key="6">
    <source>
        <dbReference type="Pfam" id="PF01609"/>
    </source>
</evidence>
<evidence type="ECO:0000256" key="2">
    <source>
        <dbReference type="ARBA" id="ARBA00010075"/>
    </source>
</evidence>
<evidence type="ECO:0000313" key="9">
    <source>
        <dbReference type="Proteomes" id="UP000285159"/>
    </source>
</evidence>
<keyword evidence="5" id="KW-0233">DNA recombination</keyword>
<organism evidence="8 9">
    <name type="scientific">Bacteroides clarus</name>
    <dbReference type="NCBI Taxonomy" id="626929"/>
    <lineage>
        <taxon>Bacteria</taxon>
        <taxon>Pseudomonadati</taxon>
        <taxon>Bacteroidota</taxon>
        <taxon>Bacteroidia</taxon>
        <taxon>Bacteroidales</taxon>
        <taxon>Bacteroidaceae</taxon>
        <taxon>Bacteroides</taxon>
    </lineage>
</organism>
<dbReference type="InterPro" id="IPR047959">
    <property type="entry name" value="Transpos_IS5"/>
</dbReference>
<sequence>MKKSPNYRRNQTGSSLFENAQTLEALSKQGNPLEFISKMIDFEIFRPILESKLQIAERKSNAGRRPIDPVLMFKVMFVQRLYGLSDEQAEDRTSFRDFIGICTVDDVPDARTIWKYREELTRCGAYDELFKQFYAHLQSLGLIVNEGKIIDASFVVSPRQRNTRDENQTIKKGEGDSLWNDNPHKKCHKDIDARWTKKGGDTFYGYKNHAKVCRKTKLIMGYDTTLASVHDSKRGAELVDDNDAVGEIFWLDAGYVGTEESFVSKSVTPVICEKGFRGRPLNEEQKQNNRSKSKIRCRVEHVFGFIERSMGGLVFRGIGIVRAKANVAMTNLTYNIARLTQIYRYHKEWITA</sequence>
<comment type="similarity">
    <text evidence="2">Belongs to the transposase 11 family.</text>
</comment>
<comment type="caution">
    <text evidence="8">The sequence shown here is derived from an EMBL/GenBank/DDBJ whole genome shotgun (WGS) entry which is preliminary data.</text>
</comment>
<accession>A0A412N6T1</accession>
<evidence type="ECO:0000313" key="8">
    <source>
        <dbReference type="EMBL" id="RGT34242.1"/>
    </source>
</evidence>
<keyword evidence="3" id="KW-0815">Transposition</keyword>
<protein>
    <submittedName>
        <fullName evidence="8">IS5 family transposase</fullName>
    </submittedName>
</protein>
<evidence type="ECO:0000256" key="4">
    <source>
        <dbReference type="ARBA" id="ARBA00023125"/>
    </source>
</evidence>
<dbReference type="InterPro" id="IPR008490">
    <property type="entry name" value="Transposase_InsH_N"/>
</dbReference>
<comment type="function">
    <text evidence="1">Involved in the transposition of the insertion sequence IS5.</text>
</comment>
<evidence type="ECO:0000256" key="1">
    <source>
        <dbReference type="ARBA" id="ARBA00003544"/>
    </source>
</evidence>
<evidence type="ECO:0000256" key="5">
    <source>
        <dbReference type="ARBA" id="ARBA00023172"/>
    </source>
</evidence>
<dbReference type="Pfam" id="PF05598">
    <property type="entry name" value="DUF772"/>
    <property type="match status" value="1"/>
</dbReference>
<feature type="domain" description="Transposase IS4-like" evidence="6">
    <location>
        <begin position="150"/>
        <end position="336"/>
    </location>
</feature>
<keyword evidence="4" id="KW-0238">DNA-binding</keyword>
<dbReference type="NCBIfam" id="NF033581">
    <property type="entry name" value="transpos_IS5_4"/>
    <property type="match status" value="1"/>
</dbReference>
<dbReference type="Pfam" id="PF01609">
    <property type="entry name" value="DDE_Tnp_1"/>
    <property type="match status" value="1"/>
</dbReference>
<dbReference type="AlphaFoldDB" id="A0A412N6T1"/>
<dbReference type="GO" id="GO:0004803">
    <property type="term" value="F:transposase activity"/>
    <property type="evidence" value="ECO:0007669"/>
    <property type="project" value="InterPro"/>
</dbReference>
<proteinExistence type="inferred from homology"/>
<dbReference type="RefSeq" id="WP_118467049.1">
    <property type="nucleotide sequence ID" value="NZ_QRWP01000003.1"/>
</dbReference>
<evidence type="ECO:0000259" key="7">
    <source>
        <dbReference type="Pfam" id="PF05598"/>
    </source>
</evidence>
<dbReference type="PANTHER" id="PTHR35604">
    <property type="entry name" value="TRANSPOSASE INSH FOR INSERTION SEQUENCE ELEMENT IS5A-RELATED"/>
    <property type="match status" value="1"/>
</dbReference>
<gene>
    <name evidence="8" type="ORF">DWX38_04430</name>
</gene>
<dbReference type="GO" id="GO:0003677">
    <property type="term" value="F:DNA binding"/>
    <property type="evidence" value="ECO:0007669"/>
    <property type="project" value="UniProtKB-KW"/>
</dbReference>
<dbReference type="InterPro" id="IPR002559">
    <property type="entry name" value="Transposase_11"/>
</dbReference>
<dbReference type="EMBL" id="QRWP01000003">
    <property type="protein sequence ID" value="RGT34242.1"/>
    <property type="molecule type" value="Genomic_DNA"/>
</dbReference>
<dbReference type="GO" id="GO:0006313">
    <property type="term" value="P:DNA transposition"/>
    <property type="evidence" value="ECO:0007669"/>
    <property type="project" value="InterPro"/>
</dbReference>
<feature type="domain" description="Transposase InsH N-terminal" evidence="7">
    <location>
        <begin position="22"/>
        <end position="118"/>
    </location>
</feature>
<dbReference type="PANTHER" id="PTHR35604:SF2">
    <property type="entry name" value="TRANSPOSASE INSH FOR INSERTION SEQUENCE ELEMENT IS5A-RELATED"/>
    <property type="match status" value="1"/>
</dbReference>
<dbReference type="Proteomes" id="UP000285159">
    <property type="component" value="Unassembled WGS sequence"/>
</dbReference>
<evidence type="ECO:0000256" key="3">
    <source>
        <dbReference type="ARBA" id="ARBA00022578"/>
    </source>
</evidence>
<reference evidence="8 9" key="1">
    <citation type="submission" date="2018-08" db="EMBL/GenBank/DDBJ databases">
        <title>A genome reference for cultivated species of the human gut microbiota.</title>
        <authorList>
            <person name="Zou Y."/>
            <person name="Xue W."/>
            <person name="Luo G."/>
        </authorList>
    </citation>
    <scope>NUCLEOTIDE SEQUENCE [LARGE SCALE GENOMIC DNA]</scope>
    <source>
        <strain evidence="8 9">AF19-1AC</strain>
    </source>
</reference>
<name>A0A412N6T1_9BACE</name>